<evidence type="ECO:0000313" key="4">
    <source>
        <dbReference type="Ensembl" id="ENSSLUP00000033972.1"/>
    </source>
</evidence>
<dbReference type="InterPro" id="IPR013783">
    <property type="entry name" value="Ig-like_fold"/>
</dbReference>
<dbReference type="Gene3D" id="2.60.40.10">
    <property type="entry name" value="Immunoglobulins"/>
    <property type="match status" value="4"/>
</dbReference>
<dbReference type="Proteomes" id="UP000694568">
    <property type="component" value="Unplaced"/>
</dbReference>
<feature type="domain" description="Ig-like" evidence="3">
    <location>
        <begin position="133"/>
        <end position="223"/>
    </location>
</feature>
<reference evidence="4" key="2">
    <citation type="submission" date="2025-09" db="UniProtKB">
        <authorList>
            <consortium name="Ensembl"/>
        </authorList>
    </citation>
    <scope>IDENTIFICATION</scope>
</reference>
<dbReference type="GeneTree" id="ENSGT00940000163371"/>
<dbReference type="InterPro" id="IPR050380">
    <property type="entry name" value="Immune_Resp_Modulators"/>
</dbReference>
<keyword evidence="2" id="KW-1133">Transmembrane helix</keyword>
<dbReference type="SMART" id="SM00406">
    <property type="entry name" value="IGv"/>
    <property type="match status" value="1"/>
</dbReference>
<organism evidence="4 5">
    <name type="scientific">Sander lucioperca</name>
    <name type="common">Pike-perch</name>
    <name type="synonym">Perca lucioperca</name>
    <dbReference type="NCBI Taxonomy" id="283035"/>
    <lineage>
        <taxon>Eukaryota</taxon>
        <taxon>Metazoa</taxon>
        <taxon>Chordata</taxon>
        <taxon>Craniata</taxon>
        <taxon>Vertebrata</taxon>
        <taxon>Euteleostomi</taxon>
        <taxon>Actinopterygii</taxon>
        <taxon>Neopterygii</taxon>
        <taxon>Teleostei</taxon>
        <taxon>Neoteleostei</taxon>
        <taxon>Acanthomorphata</taxon>
        <taxon>Eupercaria</taxon>
        <taxon>Perciformes</taxon>
        <taxon>Percoidei</taxon>
        <taxon>Percidae</taxon>
        <taxon>Luciopercinae</taxon>
        <taxon>Sander</taxon>
    </lineage>
</organism>
<keyword evidence="2" id="KW-0472">Membrane</keyword>
<evidence type="ECO:0000313" key="5">
    <source>
        <dbReference type="Proteomes" id="UP000694568"/>
    </source>
</evidence>
<dbReference type="Pfam" id="PF07654">
    <property type="entry name" value="C1-set"/>
    <property type="match status" value="2"/>
</dbReference>
<dbReference type="SUPFAM" id="SSF48726">
    <property type="entry name" value="Immunoglobulin"/>
    <property type="match status" value="4"/>
</dbReference>
<feature type="domain" description="Ig-like" evidence="3">
    <location>
        <begin position="333"/>
        <end position="429"/>
    </location>
</feature>
<evidence type="ECO:0000259" key="3">
    <source>
        <dbReference type="PROSITE" id="PS50835"/>
    </source>
</evidence>
<evidence type="ECO:0000256" key="2">
    <source>
        <dbReference type="SAM" id="Phobius"/>
    </source>
</evidence>
<feature type="transmembrane region" description="Helical" evidence="2">
    <location>
        <begin position="451"/>
        <end position="475"/>
    </location>
</feature>
<sequence>MMDYRTELLLLTLCWAGEDFYHLSFEANLVVKICIYCILVCSDGSADIAWIRQAEGKGLEWVAFISAPSGATKAYSTSVQNRFTISRDNNVDQVYLQMNSLKTEDSAVYFCMQHCDYFDYWGSGTKVTVTVPPTLFPLVQCSTGTADRITVGCLAKDFYPKSLTLQWTDASGTTLPAAVQYPPTEKNNKYTGVSLLTVSKSEWDSRRPYTCSVTHPEAPPPVTLLKKPSLPSNVTMELNQPSPKEIFSNNQAKLKCIITGQDQNVVKQYKITWQINGSPVTNNITPTQSGVSTMTLTRAEWYKVNNVRCSATKDDMTTVTQELTFHKGDGSEPKVTVHILPDEDITDEVTLVCLVSSRVQQDYYITWSEHRTNPPIYTDGINFPPVKTKQGYSVASIYTTTKDKWNKVTMFSCHVWPGSFLSTIKREISPMLSFALSCTDDALEEEEYSSLWSTAFSFVILFISSLLYSMIFSLVKVNMQASSAFQLY</sequence>
<feature type="domain" description="Ig-like" evidence="3">
    <location>
        <begin position="231"/>
        <end position="324"/>
    </location>
</feature>
<protein>
    <recommendedName>
        <fullName evidence="3">Ig-like domain-containing protein</fullName>
    </recommendedName>
</protein>
<keyword evidence="5" id="KW-1185">Reference proteome</keyword>
<reference evidence="4" key="1">
    <citation type="submission" date="2025-08" db="UniProtKB">
        <authorList>
            <consortium name="Ensembl"/>
        </authorList>
    </citation>
    <scope>IDENTIFICATION</scope>
</reference>
<name>A0A8C9Z2F2_SANLU</name>
<dbReference type="PROSITE" id="PS00290">
    <property type="entry name" value="IG_MHC"/>
    <property type="match status" value="1"/>
</dbReference>
<dbReference type="InterPro" id="IPR003599">
    <property type="entry name" value="Ig_sub"/>
</dbReference>
<dbReference type="SMART" id="SM00407">
    <property type="entry name" value="IGc1"/>
    <property type="match status" value="1"/>
</dbReference>
<dbReference type="InterPro" id="IPR003597">
    <property type="entry name" value="Ig_C1-set"/>
</dbReference>
<dbReference type="PROSITE" id="PS50835">
    <property type="entry name" value="IG_LIKE"/>
    <property type="match status" value="4"/>
</dbReference>
<dbReference type="InterPro" id="IPR013106">
    <property type="entry name" value="Ig_V-set"/>
</dbReference>
<accession>A0A8C9Z2F2</accession>
<dbReference type="PANTHER" id="PTHR23411">
    <property type="entry name" value="TAPASIN"/>
    <property type="match status" value="1"/>
</dbReference>
<evidence type="ECO:0000256" key="1">
    <source>
        <dbReference type="ARBA" id="ARBA00023319"/>
    </source>
</evidence>
<dbReference type="Pfam" id="PF07686">
    <property type="entry name" value="V-set"/>
    <property type="match status" value="1"/>
</dbReference>
<proteinExistence type="predicted"/>
<keyword evidence="2" id="KW-0812">Transmembrane</keyword>
<dbReference type="AlphaFoldDB" id="A0A8C9Z2F2"/>
<dbReference type="SMART" id="SM00409">
    <property type="entry name" value="IG"/>
    <property type="match status" value="2"/>
</dbReference>
<feature type="domain" description="Ig-like" evidence="3">
    <location>
        <begin position="35"/>
        <end position="111"/>
    </location>
</feature>
<keyword evidence="1" id="KW-0393">Immunoglobulin domain</keyword>
<dbReference type="InterPro" id="IPR003006">
    <property type="entry name" value="Ig/MHC_CS"/>
</dbReference>
<dbReference type="InterPro" id="IPR036179">
    <property type="entry name" value="Ig-like_dom_sf"/>
</dbReference>
<dbReference type="InterPro" id="IPR007110">
    <property type="entry name" value="Ig-like_dom"/>
</dbReference>
<dbReference type="Ensembl" id="ENSSLUT00000035029.1">
    <property type="protein sequence ID" value="ENSSLUP00000033972.1"/>
    <property type="gene ID" value="ENSSLUG00000015048.1"/>
</dbReference>